<evidence type="ECO:0000256" key="5">
    <source>
        <dbReference type="ARBA" id="ARBA00016287"/>
    </source>
</evidence>
<evidence type="ECO:0000256" key="9">
    <source>
        <dbReference type="ARBA" id="ARBA00022857"/>
    </source>
</evidence>
<dbReference type="PANTHER" id="PTHR48467:SF1">
    <property type="entry name" value="GLUTAMATE SYNTHASE 1 [NADH], CHLOROPLASTIC-LIKE"/>
    <property type="match status" value="1"/>
</dbReference>
<dbReference type="Proteomes" id="UP001378592">
    <property type="component" value="Unassembled WGS sequence"/>
</dbReference>
<feature type="binding site" evidence="14">
    <location>
        <position position="39"/>
    </location>
    <ligand>
        <name>FAD</name>
        <dbReference type="ChEBI" id="CHEBI:57692"/>
    </ligand>
</feature>
<dbReference type="Gene3D" id="3.50.50.60">
    <property type="entry name" value="FAD/NAD(P)-binding domain"/>
    <property type="match status" value="1"/>
</dbReference>
<sequence length="472" mass="51635">MHPLGRVLAFSQKCRRFSTNVIDPNSIQPKLCVVGSGPASFYAAQQILKALPKVQIDIFERLPVPFGLVRFGVAPDHPEVKNVINTFTKTAQDPRVKFIGNVKLGQDVSLAELQNAYHSVLLAYGAEEDRLLGIPGENLDNILSAREFVGWYNGLPNNKDLKFNLNIEKVAIIGQGNVALDVARILLSPIDLLKKTDITEYSLAALADSKVKEVKLIGRRGPLQVAFTIKEFREMLRLPRCFVNMNAEDFAGLDAIVPNLPRPRKRLTELLMKSISTSKETEADKCFNPIFFRTPKSFQSGEDASSVGALTVAVNTMEGENAVETDVLETIECGLVLRSIGYKSIQADSAIPFNSKRGLVENSGGVIQPGLYVSGWLGTGPVGVILSTMTNAFAVGQTMASDILNNTVDASIKKPGFEFIGSLLKKKGIQTVSFADWEQIDKVEQSRGKEKGKLREKIVDVKEMLTIASGKP</sequence>
<dbReference type="SUPFAM" id="SSF51971">
    <property type="entry name" value="Nucleotide-binding domain"/>
    <property type="match status" value="1"/>
</dbReference>
<dbReference type="GO" id="GO:0005739">
    <property type="term" value="C:mitochondrion"/>
    <property type="evidence" value="ECO:0007669"/>
    <property type="project" value="UniProtKB-SubCell"/>
</dbReference>
<dbReference type="EMBL" id="JAZDUA010000921">
    <property type="protein sequence ID" value="KAK7788799.1"/>
    <property type="molecule type" value="Genomic_DNA"/>
</dbReference>
<accession>A0AAN9V5C0</accession>
<keyword evidence="18" id="KW-1185">Reference proteome</keyword>
<keyword evidence="13" id="KW-0496">Mitochondrion</keyword>
<keyword evidence="11 13" id="KW-0560">Oxidoreductase</keyword>
<feature type="binding site" evidence="14">
    <location>
        <begin position="383"/>
        <end position="385"/>
    </location>
    <ligand>
        <name>FAD</name>
        <dbReference type="ChEBI" id="CHEBI:57692"/>
    </ligand>
</feature>
<dbReference type="GO" id="GO:0016491">
    <property type="term" value="F:oxidoreductase activity"/>
    <property type="evidence" value="ECO:0007669"/>
    <property type="project" value="UniProtKB-KW"/>
</dbReference>
<keyword evidence="6" id="KW-0813">Transport</keyword>
<dbReference type="PANTHER" id="PTHR48467">
    <property type="entry name" value="GLUTAMATE SYNTHASE 1 [NADH], CHLOROPLASTIC-LIKE"/>
    <property type="match status" value="1"/>
</dbReference>
<reference evidence="17 18" key="1">
    <citation type="submission" date="2024-03" db="EMBL/GenBank/DDBJ databases">
        <title>The genome assembly and annotation of the cricket Gryllus longicercus Weissman &amp; Gray.</title>
        <authorList>
            <person name="Szrajer S."/>
            <person name="Gray D."/>
            <person name="Ylla G."/>
        </authorList>
    </citation>
    <scope>NUCLEOTIDE SEQUENCE [LARGE SCALE GENOMIC DNA]</scope>
    <source>
        <strain evidence="17">DAG 2021-001</strain>
        <tissue evidence="17">Whole body minus gut</tissue>
    </source>
</reference>
<dbReference type="EC" id="1.18.1.6" evidence="4 13"/>
<dbReference type="PRINTS" id="PR00419">
    <property type="entry name" value="ADXRDTASE"/>
</dbReference>
<comment type="similarity">
    <text evidence="3 13">Belongs to the ferredoxin--NADP reductase type 1 family.</text>
</comment>
<evidence type="ECO:0000256" key="10">
    <source>
        <dbReference type="ARBA" id="ARBA00022982"/>
    </source>
</evidence>
<feature type="binding site" evidence="15">
    <location>
        <begin position="219"/>
        <end position="220"/>
    </location>
    <ligand>
        <name>NADP(+)</name>
        <dbReference type="ChEBI" id="CHEBI:58349"/>
    </ligand>
</feature>
<comment type="subcellular location">
    <subcellularLocation>
        <location evidence="13">Mitochondrion</location>
    </subcellularLocation>
</comment>
<comment type="catalytic activity">
    <reaction evidence="12 13">
        <text>2 reduced [adrenodoxin] + NADP(+) + H(+) = 2 oxidized [adrenodoxin] + NADPH</text>
        <dbReference type="Rhea" id="RHEA:42312"/>
        <dbReference type="Rhea" id="RHEA-COMP:9998"/>
        <dbReference type="Rhea" id="RHEA-COMP:9999"/>
        <dbReference type="ChEBI" id="CHEBI:15378"/>
        <dbReference type="ChEBI" id="CHEBI:33737"/>
        <dbReference type="ChEBI" id="CHEBI:33738"/>
        <dbReference type="ChEBI" id="CHEBI:57783"/>
        <dbReference type="ChEBI" id="CHEBI:58349"/>
        <dbReference type="EC" id="1.18.1.6"/>
    </reaction>
</comment>
<feature type="binding site" evidence="15">
    <location>
        <position position="231"/>
    </location>
    <ligand>
        <name>NADP(+)</name>
        <dbReference type="ChEBI" id="CHEBI:58349"/>
    </ligand>
</feature>
<evidence type="ECO:0000256" key="1">
    <source>
        <dbReference type="ARBA" id="ARBA00001974"/>
    </source>
</evidence>
<comment type="cofactor">
    <cofactor evidence="1 13 14">
        <name>FAD</name>
        <dbReference type="ChEBI" id="CHEBI:57692"/>
    </cofactor>
</comment>
<evidence type="ECO:0000256" key="13">
    <source>
        <dbReference type="PIRNR" id="PIRNR000362"/>
    </source>
</evidence>
<evidence type="ECO:0000256" key="14">
    <source>
        <dbReference type="PIRSR" id="PIRSR000362-1"/>
    </source>
</evidence>
<dbReference type="InterPro" id="IPR021163">
    <property type="entry name" value="Ferredox_Rdtase_adrenod"/>
</dbReference>
<evidence type="ECO:0000313" key="18">
    <source>
        <dbReference type="Proteomes" id="UP001378592"/>
    </source>
</evidence>
<feature type="binding site" evidence="14">
    <location>
        <position position="376"/>
    </location>
    <ligand>
        <name>FAD</name>
        <dbReference type="ChEBI" id="CHEBI:57692"/>
    </ligand>
</feature>
<evidence type="ECO:0000256" key="8">
    <source>
        <dbReference type="ARBA" id="ARBA00022827"/>
    </source>
</evidence>
<name>A0AAN9V5C0_9ORTH</name>
<protein>
    <recommendedName>
        <fullName evidence="5 13">NADPH:adrenodoxin oxidoreductase, mitochondrial</fullName>
        <ecNumber evidence="4 13">1.18.1.6</ecNumber>
    </recommendedName>
</protein>
<feature type="binding site" evidence="15">
    <location>
        <begin position="175"/>
        <end position="178"/>
    </location>
    <ligand>
        <name>NADP(+)</name>
        <dbReference type="ChEBI" id="CHEBI:58349"/>
    </ligand>
</feature>
<dbReference type="InterPro" id="IPR023753">
    <property type="entry name" value="FAD/NAD-binding_dom"/>
</dbReference>
<gene>
    <name evidence="17" type="ORF">R5R35_010910</name>
</gene>
<keyword evidence="10" id="KW-0249">Electron transport</keyword>
<evidence type="ECO:0000313" key="17">
    <source>
        <dbReference type="EMBL" id="KAK7788799.1"/>
    </source>
</evidence>
<feature type="binding site" evidence="14">
    <location>
        <position position="104"/>
    </location>
    <ligand>
        <name>FAD</name>
        <dbReference type="ChEBI" id="CHEBI:57692"/>
    </ligand>
</feature>
<evidence type="ECO:0000256" key="15">
    <source>
        <dbReference type="PIRSR" id="PIRSR000362-2"/>
    </source>
</evidence>
<evidence type="ECO:0000256" key="6">
    <source>
        <dbReference type="ARBA" id="ARBA00022448"/>
    </source>
</evidence>
<keyword evidence="7 13" id="KW-0285">Flavoprotein</keyword>
<dbReference type="InterPro" id="IPR055275">
    <property type="entry name" value="Ferredox_Rdtase"/>
</dbReference>
<evidence type="ECO:0000256" key="11">
    <source>
        <dbReference type="ARBA" id="ARBA00023002"/>
    </source>
</evidence>
<feature type="binding site" evidence="15">
    <location>
        <position position="383"/>
    </location>
    <ligand>
        <name>NADP(+)</name>
        <dbReference type="ChEBI" id="CHEBI:58349"/>
    </ligand>
</feature>
<evidence type="ECO:0000256" key="7">
    <source>
        <dbReference type="ARBA" id="ARBA00022630"/>
    </source>
</evidence>
<comment type="pathway">
    <text evidence="2">Steroid metabolism; cholesterol metabolism.</text>
</comment>
<evidence type="ECO:0000256" key="4">
    <source>
        <dbReference type="ARBA" id="ARBA00013219"/>
    </source>
</evidence>
<dbReference type="FunFam" id="3.50.50.60:FF:000229">
    <property type="entry name" value="NADPH:adrenodoxin oxidoreductase, mitochondrial"/>
    <property type="match status" value="1"/>
</dbReference>
<evidence type="ECO:0000256" key="3">
    <source>
        <dbReference type="ARBA" id="ARBA00008312"/>
    </source>
</evidence>
<evidence type="ECO:0000259" key="16">
    <source>
        <dbReference type="Pfam" id="PF07992"/>
    </source>
</evidence>
<evidence type="ECO:0000256" key="2">
    <source>
        <dbReference type="ARBA" id="ARBA00004731"/>
    </source>
</evidence>
<comment type="caution">
    <text evidence="17">The sequence shown here is derived from an EMBL/GenBank/DDBJ whole genome shotgun (WGS) entry which is preliminary data.</text>
</comment>
<dbReference type="Gene3D" id="3.40.50.720">
    <property type="entry name" value="NAD(P)-binding Rossmann-like Domain"/>
    <property type="match status" value="1"/>
</dbReference>
<dbReference type="PIRSF" id="PIRSF000362">
    <property type="entry name" value="FNR"/>
    <property type="match status" value="1"/>
</dbReference>
<feature type="domain" description="FAD/NAD(P)-binding" evidence="16">
    <location>
        <begin position="30"/>
        <end position="186"/>
    </location>
</feature>
<feature type="binding site" evidence="14">
    <location>
        <position position="68"/>
    </location>
    <ligand>
        <name>FAD</name>
        <dbReference type="ChEBI" id="CHEBI:57692"/>
    </ligand>
</feature>
<keyword evidence="8 13" id="KW-0274">FAD</keyword>
<dbReference type="InterPro" id="IPR036188">
    <property type="entry name" value="FAD/NAD-bd_sf"/>
</dbReference>
<feature type="binding site" evidence="14">
    <location>
        <position position="60"/>
    </location>
    <ligand>
        <name>FAD</name>
        <dbReference type="ChEBI" id="CHEBI:57692"/>
    </ligand>
</feature>
<keyword evidence="9 13" id="KW-0521">NADP</keyword>
<organism evidence="17 18">
    <name type="scientific">Gryllus longicercus</name>
    <dbReference type="NCBI Taxonomy" id="2509291"/>
    <lineage>
        <taxon>Eukaryota</taxon>
        <taxon>Metazoa</taxon>
        <taxon>Ecdysozoa</taxon>
        <taxon>Arthropoda</taxon>
        <taxon>Hexapoda</taxon>
        <taxon>Insecta</taxon>
        <taxon>Pterygota</taxon>
        <taxon>Neoptera</taxon>
        <taxon>Polyneoptera</taxon>
        <taxon>Orthoptera</taxon>
        <taxon>Ensifera</taxon>
        <taxon>Gryllidea</taxon>
        <taxon>Grylloidea</taxon>
        <taxon>Gryllidae</taxon>
        <taxon>Gryllinae</taxon>
        <taxon>Gryllus</taxon>
    </lineage>
</organism>
<dbReference type="Pfam" id="PF07992">
    <property type="entry name" value="Pyr_redox_2"/>
    <property type="match status" value="1"/>
</dbReference>
<evidence type="ECO:0000256" key="12">
    <source>
        <dbReference type="ARBA" id="ARBA00048933"/>
    </source>
</evidence>
<dbReference type="AlphaFoldDB" id="A0AAN9V5C0"/>
<proteinExistence type="inferred from homology"/>